<dbReference type="RefSeq" id="WP_202089382.1">
    <property type="nucleotide sequence ID" value="NZ_JAELVM010000001.1"/>
</dbReference>
<dbReference type="Proteomes" id="UP000661696">
    <property type="component" value="Unassembled WGS sequence"/>
</dbReference>
<comment type="caution">
    <text evidence="1">The sequence shown here is derived from an EMBL/GenBank/DDBJ whole genome shotgun (WGS) entry which is preliminary data.</text>
</comment>
<accession>A0ABS1QBS7</accession>
<gene>
    <name evidence="1" type="ORF">JET18_04320</name>
</gene>
<organism evidence="1 2">
    <name type="scientific">Chryseobacterium endalhagicum</name>
    <dbReference type="NCBI Taxonomy" id="2797638"/>
    <lineage>
        <taxon>Bacteria</taxon>
        <taxon>Pseudomonadati</taxon>
        <taxon>Bacteroidota</taxon>
        <taxon>Flavobacteriia</taxon>
        <taxon>Flavobacteriales</taxon>
        <taxon>Weeksellaceae</taxon>
        <taxon>Chryseobacterium group</taxon>
        <taxon>Chryseobacterium</taxon>
    </lineage>
</organism>
<evidence type="ECO:0000313" key="2">
    <source>
        <dbReference type="Proteomes" id="UP000661696"/>
    </source>
</evidence>
<sequence>MKNYKNIGWIEALPDQLDEKLNVLNLTSFKENKIVVNPRQEISKSSLSKK</sequence>
<dbReference type="EMBL" id="JAELVM010000001">
    <property type="protein sequence ID" value="MBL1220050.1"/>
    <property type="molecule type" value="Genomic_DNA"/>
</dbReference>
<proteinExistence type="predicted"/>
<reference evidence="1 2" key="1">
    <citation type="submission" date="2020-12" db="EMBL/GenBank/DDBJ databases">
        <title>Chryseobacterium endoalhailicus sp. nov., isolated from seed of leguminous plant.</title>
        <authorList>
            <person name="Zhang X."/>
        </authorList>
    </citation>
    <scope>NUCLEOTIDE SEQUENCE [LARGE SCALE GENOMIC DNA]</scope>
    <source>
        <strain evidence="1 2">L7</strain>
    </source>
</reference>
<name>A0ABS1QBS7_9FLAO</name>
<keyword evidence="2" id="KW-1185">Reference proteome</keyword>
<protein>
    <submittedName>
        <fullName evidence="1">Uncharacterized protein</fullName>
    </submittedName>
</protein>
<evidence type="ECO:0000313" key="1">
    <source>
        <dbReference type="EMBL" id="MBL1220050.1"/>
    </source>
</evidence>